<organism evidence="2 3">
    <name type="scientific">Flagellimonas oceani</name>
    <dbReference type="NCBI Taxonomy" id="2698672"/>
    <lineage>
        <taxon>Bacteria</taxon>
        <taxon>Pseudomonadati</taxon>
        <taxon>Bacteroidota</taxon>
        <taxon>Flavobacteriia</taxon>
        <taxon>Flavobacteriales</taxon>
        <taxon>Flavobacteriaceae</taxon>
        <taxon>Flagellimonas</taxon>
    </lineage>
</organism>
<dbReference type="KEGG" id="mut:GVT53_07640"/>
<feature type="chain" id="PRO_5026253907" evidence="1">
    <location>
        <begin position="25"/>
        <end position="158"/>
    </location>
</feature>
<evidence type="ECO:0000313" key="2">
    <source>
        <dbReference type="EMBL" id="QII44554.1"/>
    </source>
</evidence>
<dbReference type="RefSeq" id="WP_166248089.1">
    <property type="nucleotide sequence ID" value="NZ_CP049616.1"/>
</dbReference>
<reference evidence="2 3" key="1">
    <citation type="submission" date="2020-02" db="EMBL/GenBank/DDBJ databases">
        <title>Complete genome of Muricauda sp. 501str8.</title>
        <authorList>
            <person name="Dong B."/>
            <person name="Zhu S."/>
            <person name="Yang J."/>
            <person name="Chen J."/>
        </authorList>
    </citation>
    <scope>NUCLEOTIDE SEQUENCE [LARGE SCALE GENOMIC DNA]</scope>
    <source>
        <strain evidence="2 3">501str8</strain>
    </source>
</reference>
<dbReference type="EMBL" id="CP049616">
    <property type="protein sequence ID" value="QII44554.1"/>
    <property type="molecule type" value="Genomic_DNA"/>
</dbReference>
<dbReference type="Pfam" id="PF16395">
    <property type="entry name" value="DUF5004"/>
    <property type="match status" value="1"/>
</dbReference>
<dbReference type="PROSITE" id="PS51257">
    <property type="entry name" value="PROKAR_LIPOPROTEIN"/>
    <property type="match status" value="1"/>
</dbReference>
<proteinExistence type="predicted"/>
<dbReference type="AlphaFoldDB" id="A0A6G7J1X2"/>
<gene>
    <name evidence="2" type="ORF">GVT53_07640</name>
</gene>
<dbReference type="InterPro" id="IPR032168">
    <property type="entry name" value="DUF5004"/>
</dbReference>
<keyword evidence="1" id="KW-0732">Signal</keyword>
<keyword evidence="3" id="KW-1185">Reference proteome</keyword>
<sequence length="158" mass="17208">MKNTKILTLLILSLTLMFSCSDDGDDGPSGLSNEELVGTWTLIEINLSDEVDIDADGQASSNLMDEADCVSGSIIFNADATYQFEQASFTINSITNDQYYLDCNGTNLATGAWASDGTKVAFQGSNILSDNFQLMGNQLIWNQDEELPGVSSYVYEKQ</sequence>
<dbReference type="Proteomes" id="UP000502928">
    <property type="component" value="Chromosome"/>
</dbReference>
<protein>
    <submittedName>
        <fullName evidence="2">DUF5004 domain-containing protein</fullName>
    </submittedName>
</protein>
<evidence type="ECO:0000256" key="1">
    <source>
        <dbReference type="SAM" id="SignalP"/>
    </source>
</evidence>
<feature type="signal peptide" evidence="1">
    <location>
        <begin position="1"/>
        <end position="24"/>
    </location>
</feature>
<name>A0A6G7J1X2_9FLAO</name>
<accession>A0A6G7J1X2</accession>
<evidence type="ECO:0000313" key="3">
    <source>
        <dbReference type="Proteomes" id="UP000502928"/>
    </source>
</evidence>